<keyword evidence="2" id="KW-0546">Nucleotide metabolism</keyword>
<dbReference type="EMBL" id="VXBA01006157">
    <property type="protein sequence ID" value="NXM79016.1"/>
    <property type="molecule type" value="Genomic_DNA"/>
</dbReference>
<dbReference type="OrthoDB" id="1723809at2759"/>
<dbReference type="GO" id="GO:0003876">
    <property type="term" value="F:AMP deaminase activity"/>
    <property type="evidence" value="ECO:0007669"/>
    <property type="project" value="InterPro"/>
</dbReference>
<feature type="non-terminal residue" evidence="3">
    <location>
        <position position="140"/>
    </location>
</feature>
<dbReference type="Proteomes" id="UP000553648">
    <property type="component" value="Unassembled WGS sequence"/>
</dbReference>
<evidence type="ECO:0000256" key="1">
    <source>
        <dbReference type="ARBA" id="ARBA00006676"/>
    </source>
</evidence>
<comment type="similarity">
    <text evidence="1">Belongs to the metallo-dependent hydrolases superfamily. Adenosine and AMP deaminases family.</text>
</comment>
<dbReference type="InterPro" id="IPR006329">
    <property type="entry name" value="AMPD"/>
</dbReference>
<protein>
    <submittedName>
        <fullName evidence="3">AMPD2 deaminase</fullName>
    </submittedName>
</protein>
<reference evidence="3 4" key="1">
    <citation type="submission" date="2019-09" db="EMBL/GenBank/DDBJ databases">
        <title>Bird 10,000 Genomes (B10K) Project - Family phase.</title>
        <authorList>
            <person name="Zhang G."/>
        </authorList>
    </citation>
    <scope>NUCLEOTIDE SEQUENCE [LARGE SCALE GENOMIC DNA]</scope>
    <source>
        <strain evidence="3">B10K-DU-002-03</strain>
        <tissue evidence="3">Muscle</tissue>
    </source>
</reference>
<proteinExistence type="inferred from homology"/>
<name>A0A7L1DPB7_9PASS</name>
<feature type="non-terminal residue" evidence="3">
    <location>
        <position position="1"/>
    </location>
</feature>
<evidence type="ECO:0000256" key="2">
    <source>
        <dbReference type="ARBA" id="ARBA00023080"/>
    </source>
</evidence>
<comment type="caution">
    <text evidence="3">The sequence shown here is derived from an EMBL/GenBank/DDBJ whole genome shotgun (WGS) entry which is preliminary data.</text>
</comment>
<sequence>FPEESPIEQLEERRQRLERQISQDVKLEPDILLRAKQDFLKIDSAADLQLFKEQGADLVDHIPKEREALLEREFQRVTISGEEKCGVPFTDLLDAAKSVVKALFVREKYMGLSLQSFCKTTARYLQELSEKPLETRGYEE</sequence>
<dbReference type="Pfam" id="PF19326">
    <property type="entry name" value="AMP_deaminase"/>
    <property type="match status" value="1"/>
</dbReference>
<organism evidence="3 4">
    <name type="scientific">Serilophus lunatus</name>
    <name type="common">silver-breasted broadbill</name>
    <dbReference type="NCBI Taxonomy" id="239386"/>
    <lineage>
        <taxon>Eukaryota</taxon>
        <taxon>Metazoa</taxon>
        <taxon>Chordata</taxon>
        <taxon>Craniata</taxon>
        <taxon>Vertebrata</taxon>
        <taxon>Euteleostomi</taxon>
        <taxon>Archelosauria</taxon>
        <taxon>Archosauria</taxon>
        <taxon>Dinosauria</taxon>
        <taxon>Saurischia</taxon>
        <taxon>Theropoda</taxon>
        <taxon>Coelurosauria</taxon>
        <taxon>Aves</taxon>
        <taxon>Neognathae</taxon>
        <taxon>Neoaves</taxon>
        <taxon>Telluraves</taxon>
        <taxon>Australaves</taxon>
        <taxon>Passeriformes</taxon>
        <taxon>Eurylaimidae</taxon>
        <taxon>Serilophus</taxon>
    </lineage>
</organism>
<gene>
    <name evidence="3" type="primary">Ampd2_1</name>
    <name evidence="3" type="ORF">SERLUN_R08241</name>
</gene>
<dbReference type="AlphaFoldDB" id="A0A7L1DPB7"/>
<keyword evidence="4" id="KW-1185">Reference proteome</keyword>
<evidence type="ECO:0000313" key="3">
    <source>
        <dbReference type="EMBL" id="NXM79016.1"/>
    </source>
</evidence>
<dbReference type="GO" id="GO:0032264">
    <property type="term" value="P:IMP salvage"/>
    <property type="evidence" value="ECO:0007669"/>
    <property type="project" value="InterPro"/>
</dbReference>
<evidence type="ECO:0000313" key="4">
    <source>
        <dbReference type="Proteomes" id="UP000553648"/>
    </source>
</evidence>
<accession>A0A7L1DPB7</accession>